<keyword evidence="2" id="KW-1185">Reference proteome</keyword>
<comment type="caution">
    <text evidence="1">The sequence shown here is derived from an EMBL/GenBank/DDBJ whole genome shotgun (WGS) entry which is preliminary data.</text>
</comment>
<name>A0ACC0TDZ7_POPTR</name>
<organism evidence="1 2">
    <name type="scientific">Populus trichocarpa</name>
    <name type="common">Western balsam poplar</name>
    <name type="synonym">Populus balsamifera subsp. trichocarpa</name>
    <dbReference type="NCBI Taxonomy" id="3694"/>
    <lineage>
        <taxon>Eukaryota</taxon>
        <taxon>Viridiplantae</taxon>
        <taxon>Streptophyta</taxon>
        <taxon>Embryophyta</taxon>
        <taxon>Tracheophyta</taxon>
        <taxon>Spermatophyta</taxon>
        <taxon>Magnoliopsida</taxon>
        <taxon>eudicotyledons</taxon>
        <taxon>Gunneridae</taxon>
        <taxon>Pentapetalae</taxon>
        <taxon>rosids</taxon>
        <taxon>fabids</taxon>
        <taxon>Malpighiales</taxon>
        <taxon>Salicaceae</taxon>
        <taxon>Saliceae</taxon>
        <taxon>Populus</taxon>
    </lineage>
</organism>
<accession>A0ACC0TDZ7</accession>
<sequence length="154" mass="17430">MIFIEPQLRYFADLVIFDMLSITCGSPHREEKSVLQTIIKNLAINCGFIMGALLMFFGIMDYKKILEQAKSPQRHASATFFLYQIHPKSLSIIFDKAKEGLKEGPENKSSWQIKSSVSNWPNPSPIALHQASCPGGHYCKLRSCLLRDLLISQL</sequence>
<gene>
    <name evidence="1" type="ORF">POPTR_002G151950v4</name>
</gene>
<dbReference type="EMBL" id="CM009291">
    <property type="protein sequence ID" value="KAI9399802.1"/>
    <property type="molecule type" value="Genomic_DNA"/>
</dbReference>
<proteinExistence type="predicted"/>
<evidence type="ECO:0000313" key="1">
    <source>
        <dbReference type="EMBL" id="KAI9399802.1"/>
    </source>
</evidence>
<dbReference type="Proteomes" id="UP000006729">
    <property type="component" value="Chromosome 2"/>
</dbReference>
<protein>
    <submittedName>
        <fullName evidence="1">Uncharacterized protein</fullName>
    </submittedName>
</protein>
<reference evidence="1 2" key="1">
    <citation type="journal article" date="2006" name="Science">
        <title>The genome of black cottonwood, Populus trichocarpa (Torr. &amp; Gray).</title>
        <authorList>
            <person name="Tuskan G.A."/>
            <person name="Difazio S."/>
            <person name="Jansson S."/>
            <person name="Bohlmann J."/>
            <person name="Grigoriev I."/>
            <person name="Hellsten U."/>
            <person name="Putnam N."/>
            <person name="Ralph S."/>
            <person name="Rombauts S."/>
            <person name="Salamov A."/>
            <person name="Schein J."/>
            <person name="Sterck L."/>
            <person name="Aerts A."/>
            <person name="Bhalerao R.R."/>
            <person name="Bhalerao R.P."/>
            <person name="Blaudez D."/>
            <person name="Boerjan W."/>
            <person name="Brun A."/>
            <person name="Brunner A."/>
            <person name="Busov V."/>
            <person name="Campbell M."/>
            <person name="Carlson J."/>
            <person name="Chalot M."/>
            <person name="Chapman J."/>
            <person name="Chen G.L."/>
            <person name="Cooper D."/>
            <person name="Coutinho P.M."/>
            <person name="Couturier J."/>
            <person name="Covert S."/>
            <person name="Cronk Q."/>
            <person name="Cunningham R."/>
            <person name="Davis J."/>
            <person name="Degroeve S."/>
            <person name="Dejardin A."/>
            <person name="Depamphilis C."/>
            <person name="Detter J."/>
            <person name="Dirks B."/>
            <person name="Dubchak I."/>
            <person name="Duplessis S."/>
            <person name="Ehlting J."/>
            <person name="Ellis B."/>
            <person name="Gendler K."/>
            <person name="Goodstein D."/>
            <person name="Gribskov M."/>
            <person name="Grimwood J."/>
            <person name="Groover A."/>
            <person name="Gunter L."/>
            <person name="Hamberger B."/>
            <person name="Heinze B."/>
            <person name="Helariutta Y."/>
            <person name="Henrissat B."/>
            <person name="Holligan D."/>
            <person name="Holt R."/>
            <person name="Huang W."/>
            <person name="Islam-Faridi N."/>
            <person name="Jones S."/>
            <person name="Jones-Rhoades M."/>
            <person name="Jorgensen R."/>
            <person name="Joshi C."/>
            <person name="Kangasjarvi J."/>
            <person name="Karlsson J."/>
            <person name="Kelleher C."/>
            <person name="Kirkpatrick R."/>
            <person name="Kirst M."/>
            <person name="Kohler A."/>
            <person name="Kalluri U."/>
            <person name="Larimer F."/>
            <person name="Leebens-Mack J."/>
            <person name="Leple J.C."/>
            <person name="Locascio P."/>
            <person name="Lou Y."/>
            <person name="Lucas S."/>
            <person name="Martin F."/>
            <person name="Montanini B."/>
            <person name="Napoli C."/>
            <person name="Nelson D.R."/>
            <person name="Nelson C."/>
            <person name="Nieminen K."/>
            <person name="Nilsson O."/>
            <person name="Pereda V."/>
            <person name="Peter G."/>
            <person name="Philippe R."/>
            <person name="Pilate G."/>
            <person name="Poliakov A."/>
            <person name="Razumovskaya J."/>
            <person name="Richardson P."/>
            <person name="Rinaldi C."/>
            <person name="Ritland K."/>
            <person name="Rouze P."/>
            <person name="Ryaboy D."/>
            <person name="Schmutz J."/>
            <person name="Schrader J."/>
            <person name="Segerman B."/>
            <person name="Shin H."/>
            <person name="Siddiqui A."/>
            <person name="Sterky F."/>
            <person name="Terry A."/>
            <person name="Tsai C.J."/>
            <person name="Uberbacher E."/>
            <person name="Unneberg P."/>
            <person name="Vahala J."/>
            <person name="Wall K."/>
            <person name="Wessler S."/>
            <person name="Yang G."/>
            <person name="Yin T."/>
            <person name="Douglas C."/>
            <person name="Marra M."/>
            <person name="Sandberg G."/>
            <person name="Van de Peer Y."/>
            <person name="Rokhsar D."/>
        </authorList>
    </citation>
    <scope>NUCLEOTIDE SEQUENCE [LARGE SCALE GENOMIC DNA]</scope>
    <source>
        <strain evidence="2">cv. Nisqually</strain>
    </source>
</reference>
<evidence type="ECO:0000313" key="2">
    <source>
        <dbReference type="Proteomes" id="UP000006729"/>
    </source>
</evidence>